<dbReference type="EMBL" id="BONR01000001">
    <property type="protein sequence ID" value="GIG53490.1"/>
    <property type="molecule type" value="Genomic_DNA"/>
</dbReference>
<organism evidence="4 5">
    <name type="scientific">Demequina activiva</name>
    <dbReference type="NCBI Taxonomy" id="1582364"/>
    <lineage>
        <taxon>Bacteria</taxon>
        <taxon>Bacillati</taxon>
        <taxon>Actinomycetota</taxon>
        <taxon>Actinomycetes</taxon>
        <taxon>Micrococcales</taxon>
        <taxon>Demequinaceae</taxon>
        <taxon>Demequina</taxon>
    </lineage>
</organism>
<keyword evidence="5" id="KW-1185">Reference proteome</keyword>
<sequence length="614" mass="65313">MTEAAAPLPVSHAVGGGSWEARVRGALVTGREVTHGRVSSLSDDDLVAVGAAIGAVRRDVDRMMAVVAAEQAARSRATAREVGLARRRGGGDERALVSAQTGGSTAEAGRLIELGEALRDAERAGGDNAAASRTAEDPKPAVVFPVVAAAVNAGRLSAEAASMILRMLRRISDRVEPEALSRAERELVEAARFMRIERLAGLITRTEERLDAAHREELARSRRERRFLRIGETPDGMVFVRGQLDPENGAPLIAVMQAMVTQSFRTRTQMQDARKAGHAVVVDERTPEQVRADAMGDFARHLAGCEVDVLPRSGVTLVLRAEVEDLRTGLAGASVDGLAAGVDAGTLRRMAAAAGILPQVMDGPSVVLDHGRRHRQFTHAQRLALVERDGGCAMCGAPPSWCDAHHIVPWSQGGRSDMDNGVLLCVRCHHDIHRDHWIIDATTTEVWFTPPATVDPERRRRPGGRQLFDSLPPPDDTTTPPAPPAPPGHDTGARCAMTAPEPVAVGPAQLQDLVDPLDAPVPPEPPGSLTVRGPTSVTERERASTATAHRAERYQAARQPGTARRAGDPRDAAVPASSGTQVLAGATARVWARGRCASPVERALSRARTPARAG</sequence>
<evidence type="ECO:0000256" key="1">
    <source>
        <dbReference type="ARBA" id="ARBA00023450"/>
    </source>
</evidence>
<proteinExistence type="inferred from homology"/>
<evidence type="ECO:0000313" key="5">
    <source>
        <dbReference type="Proteomes" id="UP000652354"/>
    </source>
</evidence>
<reference evidence="4" key="1">
    <citation type="submission" date="2021-01" db="EMBL/GenBank/DDBJ databases">
        <title>Whole genome shotgun sequence of Demequina activiva NBRC 110675.</title>
        <authorList>
            <person name="Komaki H."/>
            <person name="Tamura T."/>
        </authorList>
    </citation>
    <scope>NUCLEOTIDE SEQUENCE</scope>
    <source>
        <strain evidence="4">NBRC 110675</strain>
    </source>
</reference>
<gene>
    <name evidence="4" type="ORF">Dac01nite_02420</name>
</gene>
<dbReference type="Proteomes" id="UP000652354">
    <property type="component" value="Unassembled WGS sequence"/>
</dbReference>
<dbReference type="GO" id="GO:0003676">
    <property type="term" value="F:nucleic acid binding"/>
    <property type="evidence" value="ECO:0007669"/>
    <property type="project" value="InterPro"/>
</dbReference>
<dbReference type="GO" id="GO:0004519">
    <property type="term" value="F:endonuclease activity"/>
    <property type="evidence" value="ECO:0007669"/>
    <property type="project" value="InterPro"/>
</dbReference>
<feature type="region of interest" description="Disordered" evidence="2">
    <location>
        <begin position="452"/>
        <end position="495"/>
    </location>
</feature>
<dbReference type="Gene3D" id="1.10.30.50">
    <property type="match status" value="1"/>
</dbReference>
<feature type="compositionally biased region" description="Basic and acidic residues" evidence="2">
    <location>
        <begin position="538"/>
        <end position="555"/>
    </location>
</feature>
<dbReference type="InterPro" id="IPR003615">
    <property type="entry name" value="HNH_nuc"/>
</dbReference>
<feature type="compositionally biased region" description="Pro residues" evidence="2">
    <location>
        <begin position="471"/>
        <end position="487"/>
    </location>
</feature>
<feature type="region of interest" description="Disordered" evidence="2">
    <location>
        <begin position="514"/>
        <end position="581"/>
    </location>
</feature>
<dbReference type="AlphaFoldDB" id="A0A919PZD3"/>
<dbReference type="InterPro" id="IPR003870">
    <property type="entry name" value="DUF222"/>
</dbReference>
<feature type="domain" description="HNH nuclease" evidence="3">
    <location>
        <begin position="380"/>
        <end position="430"/>
    </location>
</feature>
<dbReference type="SMART" id="SM00507">
    <property type="entry name" value="HNHc"/>
    <property type="match status" value="1"/>
</dbReference>
<name>A0A919PZD3_9MICO</name>
<comment type="similarity">
    <text evidence="1">Belongs to the Rv1128c/1148c/1588c/1702c/1945/3466 family.</text>
</comment>
<evidence type="ECO:0000256" key="2">
    <source>
        <dbReference type="SAM" id="MobiDB-lite"/>
    </source>
</evidence>
<comment type="caution">
    <text evidence="4">The sequence shown here is derived from an EMBL/GenBank/DDBJ whole genome shotgun (WGS) entry which is preliminary data.</text>
</comment>
<dbReference type="Pfam" id="PF01844">
    <property type="entry name" value="HNH"/>
    <property type="match status" value="1"/>
</dbReference>
<dbReference type="CDD" id="cd00085">
    <property type="entry name" value="HNHc"/>
    <property type="match status" value="1"/>
</dbReference>
<dbReference type="GO" id="GO:0008270">
    <property type="term" value="F:zinc ion binding"/>
    <property type="evidence" value="ECO:0007669"/>
    <property type="project" value="InterPro"/>
</dbReference>
<protein>
    <recommendedName>
        <fullName evidence="3">HNH nuclease domain-containing protein</fullName>
    </recommendedName>
</protein>
<dbReference type="InterPro" id="IPR002711">
    <property type="entry name" value="HNH"/>
</dbReference>
<evidence type="ECO:0000259" key="3">
    <source>
        <dbReference type="SMART" id="SM00507"/>
    </source>
</evidence>
<evidence type="ECO:0000313" key="4">
    <source>
        <dbReference type="EMBL" id="GIG53490.1"/>
    </source>
</evidence>
<dbReference type="Pfam" id="PF02720">
    <property type="entry name" value="DUF222"/>
    <property type="match status" value="1"/>
</dbReference>
<accession>A0A919PZD3</accession>